<dbReference type="SUPFAM" id="SSF57701">
    <property type="entry name" value="Zn2/Cys6 DNA-binding domain"/>
    <property type="match status" value="1"/>
</dbReference>
<comment type="caution">
    <text evidence="6">The sequence shown here is derived from an EMBL/GenBank/DDBJ whole genome shotgun (WGS) entry which is preliminary data.</text>
</comment>
<dbReference type="GO" id="GO:0008270">
    <property type="term" value="F:zinc ion binding"/>
    <property type="evidence" value="ECO:0007669"/>
    <property type="project" value="InterPro"/>
</dbReference>
<dbReference type="CDD" id="cd00067">
    <property type="entry name" value="GAL4"/>
    <property type="match status" value="1"/>
</dbReference>
<keyword evidence="1" id="KW-0805">Transcription regulation</keyword>
<dbReference type="Proteomes" id="UP000214365">
    <property type="component" value="Unassembled WGS sequence"/>
</dbReference>
<name>A0A1Q5Q736_TALAT</name>
<dbReference type="RefSeq" id="XP_020115775.1">
    <property type="nucleotide sequence ID" value="XM_020264038.1"/>
</dbReference>
<dbReference type="GO" id="GO:0003677">
    <property type="term" value="F:DNA binding"/>
    <property type="evidence" value="ECO:0007669"/>
    <property type="project" value="UniProtKB-KW"/>
</dbReference>
<accession>A0A1Q5Q736</accession>
<keyword evidence="2" id="KW-0238">DNA-binding</keyword>
<keyword evidence="3" id="KW-0804">Transcription</keyword>
<dbReference type="STRING" id="1441469.A0A1Q5Q736"/>
<evidence type="ECO:0000313" key="7">
    <source>
        <dbReference type="Proteomes" id="UP000214365"/>
    </source>
</evidence>
<evidence type="ECO:0000256" key="3">
    <source>
        <dbReference type="ARBA" id="ARBA00023163"/>
    </source>
</evidence>
<dbReference type="PROSITE" id="PS50048">
    <property type="entry name" value="ZN2_CY6_FUNGAL_2"/>
    <property type="match status" value="1"/>
</dbReference>
<dbReference type="OrthoDB" id="4356994at2759"/>
<sequence>MNNQADRMKGYRYIAPRHVDVQRIQMSLPSHAEEGKTKRASMACLECKKRRTKCSTGRPCSECATHERECIYDETADKRRKEHVMSTKNQLQATEEVLGFYHKFLEDLLESLRLGSKGQLHELVEVVQSTVRNHLPEEQGGYERIKETVYSILADYEDAEGTSDVEIGQDIIS</sequence>
<organism evidence="6 7">
    <name type="scientific">Talaromyces atroroseus</name>
    <dbReference type="NCBI Taxonomy" id="1441469"/>
    <lineage>
        <taxon>Eukaryota</taxon>
        <taxon>Fungi</taxon>
        <taxon>Dikarya</taxon>
        <taxon>Ascomycota</taxon>
        <taxon>Pezizomycotina</taxon>
        <taxon>Eurotiomycetes</taxon>
        <taxon>Eurotiomycetidae</taxon>
        <taxon>Eurotiales</taxon>
        <taxon>Trichocomaceae</taxon>
        <taxon>Talaromyces</taxon>
        <taxon>Talaromyces sect. Trachyspermi</taxon>
    </lineage>
</organism>
<dbReference type="SMART" id="SM00066">
    <property type="entry name" value="GAL4"/>
    <property type="match status" value="1"/>
</dbReference>
<feature type="domain" description="Zn(2)-C6 fungal-type" evidence="5">
    <location>
        <begin position="43"/>
        <end position="72"/>
    </location>
</feature>
<dbReference type="EMBL" id="LFMY01000018">
    <property type="protein sequence ID" value="OKL55654.1"/>
    <property type="molecule type" value="Genomic_DNA"/>
</dbReference>
<dbReference type="InterPro" id="IPR036864">
    <property type="entry name" value="Zn2-C6_fun-type_DNA-bd_sf"/>
</dbReference>
<dbReference type="PROSITE" id="PS00463">
    <property type="entry name" value="ZN2_CY6_FUNGAL_1"/>
    <property type="match status" value="1"/>
</dbReference>
<evidence type="ECO:0000256" key="2">
    <source>
        <dbReference type="ARBA" id="ARBA00023125"/>
    </source>
</evidence>
<gene>
    <name evidence="6" type="ORF">UA08_08982</name>
</gene>
<reference evidence="6 7" key="1">
    <citation type="submission" date="2015-06" db="EMBL/GenBank/DDBJ databases">
        <title>Talaromyces atroroseus IBT 11181 draft genome.</title>
        <authorList>
            <person name="Rasmussen K.B."/>
            <person name="Rasmussen S."/>
            <person name="Petersen B."/>
            <person name="Sicheritz-Ponten T."/>
            <person name="Mortensen U.H."/>
            <person name="Thrane U."/>
        </authorList>
    </citation>
    <scope>NUCLEOTIDE SEQUENCE [LARGE SCALE GENOMIC DNA]</scope>
    <source>
        <strain evidence="6 7">IBT 11181</strain>
    </source>
</reference>
<dbReference type="AlphaFoldDB" id="A0A1Q5Q736"/>
<keyword evidence="7" id="KW-1185">Reference proteome</keyword>
<dbReference type="InterPro" id="IPR053187">
    <property type="entry name" value="Notoamide_regulator"/>
</dbReference>
<evidence type="ECO:0000256" key="1">
    <source>
        <dbReference type="ARBA" id="ARBA00023015"/>
    </source>
</evidence>
<evidence type="ECO:0000256" key="4">
    <source>
        <dbReference type="ARBA" id="ARBA00023242"/>
    </source>
</evidence>
<keyword evidence="4" id="KW-0539">Nucleus</keyword>
<dbReference type="GeneID" id="31008738"/>
<dbReference type="PANTHER" id="PTHR47256">
    <property type="entry name" value="ZN(II)2CYS6 TRANSCRIPTION FACTOR (EUROFUNG)-RELATED"/>
    <property type="match status" value="1"/>
</dbReference>
<dbReference type="PANTHER" id="PTHR47256:SF1">
    <property type="entry name" value="ZN(II)2CYS6 TRANSCRIPTION FACTOR (EUROFUNG)"/>
    <property type="match status" value="1"/>
</dbReference>
<dbReference type="InterPro" id="IPR001138">
    <property type="entry name" value="Zn2Cys6_DnaBD"/>
</dbReference>
<dbReference type="Gene3D" id="4.10.240.10">
    <property type="entry name" value="Zn(2)-C6 fungal-type DNA-binding domain"/>
    <property type="match status" value="1"/>
</dbReference>
<evidence type="ECO:0000259" key="5">
    <source>
        <dbReference type="PROSITE" id="PS50048"/>
    </source>
</evidence>
<dbReference type="Pfam" id="PF00172">
    <property type="entry name" value="Zn_clus"/>
    <property type="match status" value="1"/>
</dbReference>
<protein>
    <recommendedName>
        <fullName evidence="5">Zn(2)-C6 fungal-type domain-containing protein</fullName>
    </recommendedName>
</protein>
<proteinExistence type="predicted"/>
<dbReference type="GO" id="GO:0000981">
    <property type="term" value="F:DNA-binding transcription factor activity, RNA polymerase II-specific"/>
    <property type="evidence" value="ECO:0007669"/>
    <property type="project" value="InterPro"/>
</dbReference>
<evidence type="ECO:0000313" key="6">
    <source>
        <dbReference type="EMBL" id="OKL55654.1"/>
    </source>
</evidence>